<evidence type="ECO:0000313" key="2">
    <source>
        <dbReference type="Proteomes" id="UP000186308"/>
    </source>
</evidence>
<dbReference type="RefSeq" id="WP_029313100.1">
    <property type="nucleotide sequence ID" value="NZ_FTNE01000020.1"/>
</dbReference>
<reference evidence="1 2" key="1">
    <citation type="submission" date="2017-01" db="EMBL/GenBank/DDBJ databases">
        <authorList>
            <person name="Varghese N."/>
            <person name="Submissions S."/>
        </authorList>
    </citation>
    <scope>NUCLEOTIDE SEQUENCE [LARGE SCALE GENOMIC DNA]</scope>
    <source>
        <strain evidence="1 2">ATCC 35905</strain>
    </source>
</reference>
<dbReference type="EMBL" id="FTNE01000020">
    <property type="protein sequence ID" value="SIR22307.1"/>
    <property type="molecule type" value="Genomic_DNA"/>
</dbReference>
<organism evidence="1 2">
    <name type="scientific">Acidiphilium rubrum</name>
    <dbReference type="NCBI Taxonomy" id="526"/>
    <lineage>
        <taxon>Bacteria</taxon>
        <taxon>Pseudomonadati</taxon>
        <taxon>Pseudomonadota</taxon>
        <taxon>Alphaproteobacteria</taxon>
        <taxon>Acetobacterales</taxon>
        <taxon>Acidocellaceae</taxon>
        <taxon>Acidiphilium</taxon>
    </lineage>
</organism>
<evidence type="ECO:0000313" key="1">
    <source>
        <dbReference type="EMBL" id="SIR22307.1"/>
    </source>
</evidence>
<protein>
    <submittedName>
        <fullName evidence="1">Uncharacterized protein</fullName>
    </submittedName>
</protein>
<dbReference type="OrthoDB" id="9155655at2"/>
<name>A0A8G2FF12_ACIRU</name>
<dbReference type="Proteomes" id="UP000186308">
    <property type="component" value="Unassembled WGS sequence"/>
</dbReference>
<dbReference type="AlphaFoldDB" id="A0A8G2FF12"/>
<accession>A0A8G2FF12</accession>
<comment type="caution">
    <text evidence="1">The sequence shown here is derived from an EMBL/GenBank/DDBJ whole genome shotgun (WGS) entry which is preliminary data.</text>
</comment>
<proteinExistence type="predicted"/>
<keyword evidence="2" id="KW-1185">Reference proteome</keyword>
<gene>
    <name evidence="1" type="ORF">SAMN05421828_12016</name>
</gene>
<sequence length="283" mass="32378">MSKTRTTEEWRYILGNGHWEAFNMAEIEVAAAPWAKALAGVERAWLCWNVDPAWCLIQQKLVREVGWTPVVGYDPRVGPPPLVEGAICIDFNAHFKLPTMWMHFPMEFVFLFCDRLAFWHSDLLVRRDVMRTLADQFAALPDGATAAVAPKEGNLAFLYPKARRYWELVGCTTRAASRSQFENAAGWWMDIWKHPSCSADMAAARNGYYYDHGTGIRYWHKKCRGDVRLIAEKMVSEGHCTRIGNNNYVIQSPDNSHRDLSLDLAGNFDLMHVLQRVRLNDLG</sequence>